<reference evidence="8" key="1">
    <citation type="submission" date="2020-08" db="EMBL/GenBank/DDBJ databases">
        <title>Multicomponent nature underlies the extraordinary mechanical properties of spider dragline silk.</title>
        <authorList>
            <person name="Kono N."/>
            <person name="Nakamura H."/>
            <person name="Mori M."/>
            <person name="Yoshida Y."/>
            <person name="Ohtoshi R."/>
            <person name="Malay A.D."/>
            <person name="Moran D.A.P."/>
            <person name="Tomita M."/>
            <person name="Numata K."/>
            <person name="Arakawa K."/>
        </authorList>
    </citation>
    <scope>NUCLEOTIDE SEQUENCE</scope>
</reference>
<dbReference type="InterPro" id="IPR043502">
    <property type="entry name" value="DNA/RNA_pol_sf"/>
</dbReference>
<dbReference type="InterPro" id="IPR041577">
    <property type="entry name" value="RT_RNaseH_2"/>
</dbReference>
<dbReference type="FunFam" id="3.10.20.370:FF:000001">
    <property type="entry name" value="Retrovirus-related Pol polyprotein from transposon 17.6-like protein"/>
    <property type="match status" value="1"/>
</dbReference>
<dbReference type="InterPro" id="IPR054465">
    <property type="entry name" value="Integrase_p58-like_C"/>
</dbReference>
<dbReference type="Gene3D" id="3.30.420.10">
    <property type="entry name" value="Ribonuclease H-like superfamily/Ribonuclease H"/>
    <property type="match status" value="1"/>
</dbReference>
<keyword evidence="2" id="KW-0808">Transferase</keyword>
<dbReference type="GO" id="GO:0004519">
    <property type="term" value="F:endonuclease activity"/>
    <property type="evidence" value="ECO:0007669"/>
    <property type="project" value="UniProtKB-KW"/>
</dbReference>
<comment type="caution">
    <text evidence="8">The sequence shown here is derived from an EMBL/GenBank/DDBJ whole genome shotgun (WGS) entry which is preliminary data.</text>
</comment>
<dbReference type="GO" id="GO:0003676">
    <property type="term" value="F:nucleic acid binding"/>
    <property type="evidence" value="ECO:0007669"/>
    <property type="project" value="InterPro"/>
</dbReference>
<dbReference type="Gene3D" id="3.10.10.10">
    <property type="entry name" value="HIV Type 1 Reverse Transcriptase, subunit A, domain 1"/>
    <property type="match status" value="1"/>
</dbReference>
<dbReference type="FunFam" id="1.10.340.70:FF:000001">
    <property type="entry name" value="Retrovirus-related Pol polyprotein from transposon gypsy-like Protein"/>
    <property type="match status" value="1"/>
</dbReference>
<dbReference type="SUPFAM" id="SSF53098">
    <property type="entry name" value="Ribonuclease H-like"/>
    <property type="match status" value="1"/>
</dbReference>
<dbReference type="InterPro" id="IPR000477">
    <property type="entry name" value="RT_dom"/>
</dbReference>
<dbReference type="InterPro" id="IPR012337">
    <property type="entry name" value="RNaseH-like_sf"/>
</dbReference>
<dbReference type="Gene3D" id="1.10.340.70">
    <property type="match status" value="1"/>
</dbReference>
<keyword evidence="2" id="KW-0548">Nucleotidyltransferase</keyword>
<evidence type="ECO:0000256" key="5">
    <source>
        <dbReference type="ARBA" id="ARBA00022918"/>
    </source>
</evidence>
<gene>
    <name evidence="8" type="primary">pol</name>
    <name evidence="8" type="ORF">TNCV_985991</name>
</gene>
<dbReference type="Pfam" id="PF17919">
    <property type="entry name" value="RT_RNaseH_2"/>
    <property type="match status" value="1"/>
</dbReference>
<dbReference type="PROSITE" id="PS50878">
    <property type="entry name" value="RT_POL"/>
    <property type="match status" value="1"/>
</dbReference>
<dbReference type="PANTHER" id="PTHR37984:SF5">
    <property type="entry name" value="PROTEIN NYNRIN-LIKE"/>
    <property type="match status" value="1"/>
</dbReference>
<dbReference type="Pfam" id="PF17921">
    <property type="entry name" value="Integrase_H2C2"/>
    <property type="match status" value="1"/>
</dbReference>
<proteinExistence type="predicted"/>
<sequence length="852" mass="98461">MKIITVNNYEDFSTDFPVSQDILPPLTEKDFNLSGLDSKIKNRLFQLLISHKSAFARSTVELSAAATEHHRISLQHDYPIKCPIYKIPFNLRNEFRRQITDLEKAGIISKSNSQYNTPALFVKQKEKWRLVLNFLKLNEITLTQYFVIPTFDDILHEISRSNYFLALDMKSAFNQIPLHFAARHKTAFSTPDGDKNEFNRLCFGLKNSPKAFQSIAQEVLGDLLHNEALVYIDDIILFTKTIDEHFELLGKVFERFERIHLKFNPSKCQFLTKSCKFLGFVVTMEGILIDKDKSVSINEFPVPTDQKQIKSFLGCCNFYRRYIKNFAKRALPLTNLLRKDTPFEWTSETQEAFDDIKKAILNPPVLALPDQNAELQITTDASSRGIGAVLEQKYPNSEVKPLYFFSKKLNPSQSKYNATVLEFFAIYTALNFFRPFLLGRKFKVFTDHKPLAGFLSNKNPSSKICWKLALEEFNYDIHYIRGSLNSVADHLSRCINNITIALPDSKDLINMQHEDSVLSTIIQKIDQNDVSPQISNYFINGEGLLCNLSKRPSRSPRSNTTRKQVCIPHCLKAKILESVHSEYGGHLKFFKTYHRLSENFFWQNMYKDTKNFDRSCTICLSRKNAFKIPPAPHQPVEQSKEPGETCHMDIFGRSFKTTPKVMGIHKRHISSYSTHVNGRVEKPNQSLANILASISQNTNDWDEQLPHTMLALNSAIHEATYTSPFFLEHGRDIRLSYTYEKNSDTPQNKREYVEKLLPSLEHTFNKVLNNLKDQEASHVDLSTRATKQHHYDYKIGSLCFIKTPNIKSNLSPKLRPKFEGPYRVIERFSNVNYRVQHVEQLRKRFNTHVSIG</sequence>
<dbReference type="EMBL" id="BMAU01021324">
    <property type="protein sequence ID" value="GFY13827.1"/>
    <property type="molecule type" value="Genomic_DNA"/>
</dbReference>
<dbReference type="InterPro" id="IPR043128">
    <property type="entry name" value="Rev_trsase/Diguanyl_cyclase"/>
</dbReference>
<dbReference type="FunFam" id="3.30.70.270:FF:000020">
    <property type="entry name" value="Transposon Tf2-6 polyprotein-like Protein"/>
    <property type="match status" value="1"/>
</dbReference>
<dbReference type="Gene3D" id="3.30.70.270">
    <property type="match status" value="2"/>
</dbReference>
<dbReference type="Pfam" id="PF22938">
    <property type="entry name" value="Integrase_p58_C"/>
    <property type="match status" value="1"/>
</dbReference>
<protein>
    <recommendedName>
        <fullName evidence="1">RNA-directed DNA polymerase</fullName>
        <ecNumber evidence="1">2.7.7.49</ecNumber>
    </recommendedName>
</protein>
<keyword evidence="4" id="KW-0255">Endonuclease</keyword>
<keyword evidence="9" id="KW-1185">Reference proteome</keyword>
<dbReference type="GO" id="GO:0042575">
    <property type="term" value="C:DNA polymerase complex"/>
    <property type="evidence" value="ECO:0007669"/>
    <property type="project" value="UniProtKB-ARBA"/>
</dbReference>
<evidence type="ECO:0000256" key="4">
    <source>
        <dbReference type="ARBA" id="ARBA00022759"/>
    </source>
</evidence>
<dbReference type="SUPFAM" id="SSF56672">
    <property type="entry name" value="DNA/RNA polymerases"/>
    <property type="match status" value="1"/>
</dbReference>
<dbReference type="Proteomes" id="UP000887159">
    <property type="component" value="Unassembled WGS sequence"/>
</dbReference>
<dbReference type="EC" id="2.7.7.49" evidence="1"/>
<dbReference type="InterPro" id="IPR050951">
    <property type="entry name" value="Retrovirus_Pol_polyprotein"/>
</dbReference>
<dbReference type="GO" id="GO:0003964">
    <property type="term" value="F:RNA-directed DNA polymerase activity"/>
    <property type="evidence" value="ECO:0007669"/>
    <property type="project" value="UniProtKB-KW"/>
</dbReference>
<keyword evidence="6" id="KW-0511">Multifunctional enzyme</keyword>
<keyword evidence="3" id="KW-0540">Nuclease</keyword>
<dbReference type="AlphaFoldDB" id="A0A8X6SRC7"/>
<keyword evidence="5" id="KW-0695">RNA-directed DNA polymerase</keyword>
<dbReference type="CDD" id="cd01647">
    <property type="entry name" value="RT_LTR"/>
    <property type="match status" value="1"/>
</dbReference>
<dbReference type="PANTHER" id="PTHR37984">
    <property type="entry name" value="PROTEIN CBG26694"/>
    <property type="match status" value="1"/>
</dbReference>
<dbReference type="CDD" id="cd09274">
    <property type="entry name" value="RNase_HI_RT_Ty3"/>
    <property type="match status" value="1"/>
</dbReference>
<evidence type="ECO:0000313" key="9">
    <source>
        <dbReference type="Proteomes" id="UP000887159"/>
    </source>
</evidence>
<evidence type="ECO:0000256" key="1">
    <source>
        <dbReference type="ARBA" id="ARBA00012493"/>
    </source>
</evidence>
<feature type="domain" description="Reverse transcriptase" evidence="7">
    <location>
        <begin position="103"/>
        <end position="282"/>
    </location>
</feature>
<evidence type="ECO:0000256" key="3">
    <source>
        <dbReference type="ARBA" id="ARBA00022722"/>
    </source>
</evidence>
<accession>A0A8X6SRC7</accession>
<evidence type="ECO:0000313" key="8">
    <source>
        <dbReference type="EMBL" id="GFY13827.1"/>
    </source>
</evidence>
<dbReference type="InterPro" id="IPR041588">
    <property type="entry name" value="Integrase_H2C2"/>
</dbReference>
<keyword evidence="4" id="KW-0378">Hydrolase</keyword>
<evidence type="ECO:0000256" key="2">
    <source>
        <dbReference type="ARBA" id="ARBA00022695"/>
    </source>
</evidence>
<dbReference type="Pfam" id="PF00078">
    <property type="entry name" value="RVT_1"/>
    <property type="match status" value="1"/>
</dbReference>
<dbReference type="InterPro" id="IPR036397">
    <property type="entry name" value="RNaseH_sf"/>
</dbReference>
<organism evidence="8 9">
    <name type="scientific">Trichonephila clavipes</name>
    <name type="common">Golden silk orbweaver</name>
    <name type="synonym">Nephila clavipes</name>
    <dbReference type="NCBI Taxonomy" id="2585209"/>
    <lineage>
        <taxon>Eukaryota</taxon>
        <taxon>Metazoa</taxon>
        <taxon>Ecdysozoa</taxon>
        <taxon>Arthropoda</taxon>
        <taxon>Chelicerata</taxon>
        <taxon>Arachnida</taxon>
        <taxon>Araneae</taxon>
        <taxon>Araneomorphae</taxon>
        <taxon>Entelegynae</taxon>
        <taxon>Araneoidea</taxon>
        <taxon>Nephilidae</taxon>
        <taxon>Trichonephila</taxon>
    </lineage>
</organism>
<evidence type="ECO:0000256" key="6">
    <source>
        <dbReference type="ARBA" id="ARBA00023268"/>
    </source>
</evidence>
<evidence type="ECO:0000259" key="7">
    <source>
        <dbReference type="PROSITE" id="PS50878"/>
    </source>
</evidence>
<name>A0A8X6SRC7_TRICX</name>